<keyword evidence="6" id="KW-0723">Serine/threonine-protein kinase</keyword>
<evidence type="ECO:0000256" key="14">
    <source>
        <dbReference type="ARBA" id="ARBA00022842"/>
    </source>
</evidence>
<keyword evidence="10 21" id="KW-0418">Kinase</keyword>
<evidence type="ECO:0000256" key="10">
    <source>
        <dbReference type="ARBA" id="ARBA00022777"/>
    </source>
</evidence>
<proteinExistence type="predicted"/>
<gene>
    <name evidence="21" type="ORF">BIW11_10135</name>
</gene>
<evidence type="ECO:0000256" key="2">
    <source>
        <dbReference type="ARBA" id="ARBA00004434"/>
    </source>
</evidence>
<evidence type="ECO:0000256" key="19">
    <source>
        <dbReference type="SAM" id="MobiDB-lite"/>
    </source>
</evidence>
<keyword evidence="14" id="KW-0460">Magnesium</keyword>
<dbReference type="InterPro" id="IPR011009">
    <property type="entry name" value="Kinase-like_dom_sf"/>
</dbReference>
<dbReference type="Proteomes" id="UP000192247">
    <property type="component" value="Unassembled WGS sequence"/>
</dbReference>
<dbReference type="GO" id="GO:0042981">
    <property type="term" value="P:regulation of apoptotic process"/>
    <property type="evidence" value="ECO:0007669"/>
    <property type="project" value="TreeGrafter"/>
</dbReference>
<sequence>MFLVMKRYHCSLRDYLRNGRIEKCQRPGHVRLSLCTQLFEAITHLVTHGVAHRDVKLDNILVELLGSNGECSMVPRIALADFGCCLIPADCITPLKLAFSSGQVSKGGNAALMPPEVQLAKPGLLSCIDYSKADLWSAATLIYEIYGQRNPFYEGTLHARTYTEKDLPVLEGAPLELCALVTACLHRDPSKRPSPAAAATVLQLILHAPSRIFKPPPSRESWPTINVRDVVEWLCDLSVDSLFAARREEDQEKPSSVDQALKRMFLGRVQLQTVLEALKFIRDVREEAAAEDNDESAVSNDGEQKDALVQVGNVA</sequence>
<evidence type="ECO:0000256" key="3">
    <source>
        <dbReference type="ARBA" id="ARBA00004514"/>
    </source>
</evidence>
<evidence type="ECO:0000256" key="17">
    <source>
        <dbReference type="ARBA" id="ARBA00047899"/>
    </source>
</evidence>
<keyword evidence="13" id="KW-0067">ATP-binding</keyword>
<dbReference type="EC" id="2.7.11.1" evidence="5"/>
<keyword evidence="15" id="KW-0809">Transit peptide</keyword>
<feature type="domain" description="Protein kinase" evidence="20">
    <location>
        <begin position="1"/>
        <end position="206"/>
    </location>
</feature>
<reference evidence="21 22" key="1">
    <citation type="journal article" date="2017" name="Gigascience">
        <title>Draft genome of the honey bee ectoparasitic mite, Tropilaelaps mercedesae, is shaped by the parasitic life history.</title>
        <authorList>
            <person name="Dong X."/>
            <person name="Armstrong S.D."/>
            <person name="Xia D."/>
            <person name="Makepeace B.L."/>
            <person name="Darby A.C."/>
            <person name="Kadowaki T."/>
        </authorList>
    </citation>
    <scope>NUCLEOTIDE SEQUENCE [LARGE SCALE GENOMIC DNA]</scope>
    <source>
        <strain evidence="21">Wuxi-XJTLU</strain>
    </source>
</reference>
<keyword evidence="9" id="KW-0547">Nucleotide-binding</keyword>
<evidence type="ECO:0000256" key="13">
    <source>
        <dbReference type="ARBA" id="ARBA00022840"/>
    </source>
</evidence>
<dbReference type="GO" id="GO:0005829">
    <property type="term" value="C:cytosol"/>
    <property type="evidence" value="ECO:0007669"/>
    <property type="project" value="UniProtKB-SubCell"/>
</dbReference>
<dbReference type="PROSITE" id="PS50011">
    <property type="entry name" value="PROTEIN_KINASE_DOM"/>
    <property type="match status" value="1"/>
</dbReference>
<dbReference type="GO" id="GO:0005743">
    <property type="term" value="C:mitochondrial inner membrane"/>
    <property type="evidence" value="ECO:0007669"/>
    <property type="project" value="UniProtKB-SubCell"/>
</dbReference>
<dbReference type="InParanoid" id="A0A1V9XH08"/>
<feature type="region of interest" description="Disordered" evidence="19">
    <location>
        <begin position="289"/>
        <end position="315"/>
    </location>
</feature>
<dbReference type="GO" id="GO:0046872">
    <property type="term" value="F:metal ion binding"/>
    <property type="evidence" value="ECO:0007669"/>
    <property type="project" value="UniProtKB-KW"/>
</dbReference>
<dbReference type="PROSITE" id="PS00108">
    <property type="entry name" value="PROTEIN_KINASE_ST"/>
    <property type="match status" value="1"/>
</dbReference>
<evidence type="ECO:0000256" key="9">
    <source>
        <dbReference type="ARBA" id="ARBA00022741"/>
    </source>
</evidence>
<evidence type="ECO:0000256" key="6">
    <source>
        <dbReference type="ARBA" id="ARBA00022527"/>
    </source>
</evidence>
<evidence type="ECO:0000256" key="5">
    <source>
        <dbReference type="ARBA" id="ARBA00012513"/>
    </source>
</evidence>
<accession>A0A1V9XH08</accession>
<evidence type="ECO:0000256" key="1">
    <source>
        <dbReference type="ARBA" id="ARBA00001946"/>
    </source>
</evidence>
<evidence type="ECO:0000256" key="12">
    <source>
        <dbReference type="ARBA" id="ARBA00022792"/>
    </source>
</evidence>
<dbReference type="SMART" id="SM00220">
    <property type="entry name" value="S_TKc"/>
    <property type="match status" value="1"/>
</dbReference>
<dbReference type="Pfam" id="PF00069">
    <property type="entry name" value="Pkinase"/>
    <property type="match status" value="1"/>
</dbReference>
<evidence type="ECO:0000256" key="4">
    <source>
        <dbReference type="ARBA" id="ARBA00004572"/>
    </source>
</evidence>
<dbReference type="OrthoDB" id="1405469at2759"/>
<dbReference type="GO" id="GO:0005524">
    <property type="term" value="F:ATP binding"/>
    <property type="evidence" value="ECO:0007669"/>
    <property type="project" value="UniProtKB-KW"/>
</dbReference>
<dbReference type="EMBL" id="MNPL01010990">
    <property type="protein sequence ID" value="OQR72825.1"/>
    <property type="molecule type" value="Genomic_DNA"/>
</dbReference>
<evidence type="ECO:0000256" key="16">
    <source>
        <dbReference type="ARBA" id="ARBA00023128"/>
    </source>
</evidence>
<dbReference type="GO" id="GO:0005741">
    <property type="term" value="C:mitochondrial outer membrane"/>
    <property type="evidence" value="ECO:0007669"/>
    <property type="project" value="UniProtKB-SubCell"/>
</dbReference>
<keyword evidence="22" id="KW-1185">Reference proteome</keyword>
<dbReference type="InterPro" id="IPR051511">
    <property type="entry name" value="MitoQC_Scaffold_Kinases"/>
</dbReference>
<protein>
    <recommendedName>
        <fullName evidence="5">non-specific serine/threonine protein kinase</fullName>
        <ecNumber evidence="5">2.7.11.1</ecNumber>
    </recommendedName>
</protein>
<comment type="subcellular location">
    <subcellularLocation>
        <location evidence="3">Cytoplasm</location>
        <location evidence="3">Cytosol</location>
    </subcellularLocation>
    <subcellularLocation>
        <location evidence="2">Mitochondrion inner membrane</location>
        <topology evidence="2">Single-pass membrane protein</topology>
    </subcellularLocation>
    <subcellularLocation>
        <location evidence="4">Mitochondrion outer membrane</location>
        <topology evidence="4">Single-pass membrane protein</topology>
    </subcellularLocation>
</comment>
<evidence type="ECO:0000259" key="20">
    <source>
        <dbReference type="PROSITE" id="PS50011"/>
    </source>
</evidence>
<dbReference type="Gene3D" id="1.10.510.10">
    <property type="entry name" value="Transferase(Phosphotransferase) domain 1"/>
    <property type="match status" value="1"/>
</dbReference>
<evidence type="ECO:0000313" key="21">
    <source>
        <dbReference type="EMBL" id="OQR72825.1"/>
    </source>
</evidence>
<dbReference type="PANTHER" id="PTHR22972">
    <property type="entry name" value="SERINE/THREONINE PROTEIN KINASE"/>
    <property type="match status" value="1"/>
</dbReference>
<comment type="caution">
    <text evidence="21">The sequence shown here is derived from an EMBL/GenBank/DDBJ whole genome shotgun (WGS) entry which is preliminary data.</text>
</comment>
<dbReference type="GO" id="GO:0090141">
    <property type="term" value="P:positive regulation of mitochondrial fission"/>
    <property type="evidence" value="ECO:0007669"/>
    <property type="project" value="TreeGrafter"/>
</dbReference>
<comment type="cofactor">
    <cofactor evidence="1">
        <name>Mg(2+)</name>
        <dbReference type="ChEBI" id="CHEBI:18420"/>
    </cofactor>
</comment>
<dbReference type="GO" id="GO:0004674">
    <property type="term" value="F:protein serine/threonine kinase activity"/>
    <property type="evidence" value="ECO:0007669"/>
    <property type="project" value="UniProtKB-KW"/>
</dbReference>
<organism evidence="21 22">
    <name type="scientific">Tropilaelaps mercedesae</name>
    <dbReference type="NCBI Taxonomy" id="418985"/>
    <lineage>
        <taxon>Eukaryota</taxon>
        <taxon>Metazoa</taxon>
        <taxon>Ecdysozoa</taxon>
        <taxon>Arthropoda</taxon>
        <taxon>Chelicerata</taxon>
        <taxon>Arachnida</taxon>
        <taxon>Acari</taxon>
        <taxon>Parasitiformes</taxon>
        <taxon>Mesostigmata</taxon>
        <taxon>Gamasina</taxon>
        <taxon>Dermanyssoidea</taxon>
        <taxon>Laelapidae</taxon>
        <taxon>Tropilaelaps</taxon>
    </lineage>
</organism>
<keyword evidence="7" id="KW-0808">Transferase</keyword>
<evidence type="ECO:0000256" key="7">
    <source>
        <dbReference type="ARBA" id="ARBA00022679"/>
    </source>
</evidence>
<dbReference type="STRING" id="418985.A0A1V9XH08"/>
<dbReference type="GO" id="GO:0000422">
    <property type="term" value="P:autophagy of mitochondrion"/>
    <property type="evidence" value="ECO:0007669"/>
    <property type="project" value="TreeGrafter"/>
</dbReference>
<evidence type="ECO:0000256" key="11">
    <source>
        <dbReference type="ARBA" id="ARBA00022787"/>
    </source>
</evidence>
<keyword evidence="11" id="KW-1000">Mitochondrion outer membrane</keyword>
<dbReference type="SUPFAM" id="SSF56112">
    <property type="entry name" value="Protein kinase-like (PK-like)"/>
    <property type="match status" value="1"/>
</dbReference>
<evidence type="ECO:0000313" key="22">
    <source>
        <dbReference type="Proteomes" id="UP000192247"/>
    </source>
</evidence>
<dbReference type="InterPro" id="IPR008271">
    <property type="entry name" value="Ser/Thr_kinase_AS"/>
</dbReference>
<keyword evidence="12" id="KW-0472">Membrane</keyword>
<keyword evidence="8" id="KW-0479">Metal-binding</keyword>
<evidence type="ECO:0000256" key="15">
    <source>
        <dbReference type="ARBA" id="ARBA00022946"/>
    </source>
</evidence>
<dbReference type="AlphaFoldDB" id="A0A1V9XH08"/>
<name>A0A1V9XH08_9ACAR</name>
<comment type="catalytic activity">
    <reaction evidence="17">
        <text>L-threonyl-[protein] + ATP = O-phospho-L-threonyl-[protein] + ADP + H(+)</text>
        <dbReference type="Rhea" id="RHEA:46608"/>
        <dbReference type="Rhea" id="RHEA-COMP:11060"/>
        <dbReference type="Rhea" id="RHEA-COMP:11605"/>
        <dbReference type="ChEBI" id="CHEBI:15378"/>
        <dbReference type="ChEBI" id="CHEBI:30013"/>
        <dbReference type="ChEBI" id="CHEBI:30616"/>
        <dbReference type="ChEBI" id="CHEBI:61977"/>
        <dbReference type="ChEBI" id="CHEBI:456216"/>
        <dbReference type="EC" id="2.7.11.1"/>
    </reaction>
</comment>
<evidence type="ECO:0000256" key="8">
    <source>
        <dbReference type="ARBA" id="ARBA00022723"/>
    </source>
</evidence>
<keyword evidence="12" id="KW-0999">Mitochondrion inner membrane</keyword>
<dbReference type="InterPro" id="IPR000719">
    <property type="entry name" value="Prot_kinase_dom"/>
</dbReference>
<keyword evidence="16" id="KW-0496">Mitochondrion</keyword>
<comment type="catalytic activity">
    <reaction evidence="18">
        <text>L-seryl-[protein] + ATP = O-phospho-L-seryl-[protein] + ADP + H(+)</text>
        <dbReference type="Rhea" id="RHEA:17989"/>
        <dbReference type="Rhea" id="RHEA-COMP:9863"/>
        <dbReference type="Rhea" id="RHEA-COMP:11604"/>
        <dbReference type="ChEBI" id="CHEBI:15378"/>
        <dbReference type="ChEBI" id="CHEBI:29999"/>
        <dbReference type="ChEBI" id="CHEBI:30616"/>
        <dbReference type="ChEBI" id="CHEBI:83421"/>
        <dbReference type="ChEBI" id="CHEBI:456216"/>
        <dbReference type="EC" id="2.7.11.1"/>
    </reaction>
</comment>
<evidence type="ECO:0000256" key="18">
    <source>
        <dbReference type="ARBA" id="ARBA00048679"/>
    </source>
</evidence>
<dbReference type="PANTHER" id="PTHR22972:SF7">
    <property type="entry name" value="SERINE_THREONINE-PROTEIN KINASE PINK1, MITOCHONDRIAL"/>
    <property type="match status" value="1"/>
</dbReference>